<sequence length="84" mass="9181">MRIGLGIFLMALGAIVAWALPGLWSIDGVEWSMIGYILIAAGAIVTIFSIIMMTRSRNTSQVTHTSVDPTTGSRVDRTDRRDDI</sequence>
<evidence type="ECO:0000313" key="4">
    <source>
        <dbReference type="EMBL" id="OYN84547.1"/>
    </source>
</evidence>
<evidence type="ECO:0000259" key="3">
    <source>
        <dbReference type="Pfam" id="PF20059"/>
    </source>
</evidence>
<feature type="domain" description="DUF6458" evidence="3">
    <location>
        <begin position="1"/>
        <end position="74"/>
    </location>
</feature>
<evidence type="ECO:0000256" key="2">
    <source>
        <dbReference type="SAM" id="Phobius"/>
    </source>
</evidence>
<organism evidence="4 5">
    <name type="scientific">Parenemella sanctibonifatiensis</name>
    <dbReference type="NCBI Taxonomy" id="2016505"/>
    <lineage>
        <taxon>Bacteria</taxon>
        <taxon>Bacillati</taxon>
        <taxon>Actinomycetota</taxon>
        <taxon>Actinomycetes</taxon>
        <taxon>Propionibacteriales</taxon>
        <taxon>Propionibacteriaceae</taxon>
        <taxon>Parenemella</taxon>
    </lineage>
</organism>
<gene>
    <name evidence="4" type="ORF">CGZ92_11935</name>
</gene>
<keyword evidence="2" id="KW-0812">Transmembrane</keyword>
<keyword evidence="2" id="KW-0472">Membrane</keyword>
<evidence type="ECO:0000313" key="5">
    <source>
        <dbReference type="Proteomes" id="UP000216533"/>
    </source>
</evidence>
<dbReference type="EMBL" id="NMVI01000027">
    <property type="protein sequence ID" value="OYN84547.1"/>
    <property type="molecule type" value="Genomic_DNA"/>
</dbReference>
<dbReference type="Pfam" id="PF20059">
    <property type="entry name" value="DUF6458"/>
    <property type="match status" value="1"/>
</dbReference>
<protein>
    <recommendedName>
        <fullName evidence="3">DUF6458 domain-containing protein</fullName>
    </recommendedName>
</protein>
<evidence type="ECO:0000256" key="1">
    <source>
        <dbReference type="SAM" id="MobiDB-lite"/>
    </source>
</evidence>
<feature type="compositionally biased region" description="Basic and acidic residues" evidence="1">
    <location>
        <begin position="74"/>
        <end position="84"/>
    </location>
</feature>
<name>A0A255DZ19_9ACTN</name>
<dbReference type="Proteomes" id="UP000216533">
    <property type="component" value="Unassembled WGS sequence"/>
</dbReference>
<feature type="transmembrane region" description="Helical" evidence="2">
    <location>
        <begin position="29"/>
        <end position="51"/>
    </location>
</feature>
<accession>A0A255DZ19</accession>
<dbReference type="InterPro" id="IPR045597">
    <property type="entry name" value="DUF6458"/>
</dbReference>
<reference evidence="4 5" key="1">
    <citation type="submission" date="2017-07" db="EMBL/GenBank/DDBJ databases">
        <title>Draft whole genome sequences of clinical Proprionibacteriaceae strains.</title>
        <authorList>
            <person name="Bernier A.-M."/>
            <person name="Bernard K."/>
            <person name="Domingo M.-C."/>
        </authorList>
    </citation>
    <scope>NUCLEOTIDE SEQUENCE [LARGE SCALE GENOMIC DNA]</scope>
    <source>
        <strain evidence="4 5">NML 160184</strain>
    </source>
</reference>
<comment type="caution">
    <text evidence="4">The sequence shown here is derived from an EMBL/GenBank/DDBJ whole genome shotgun (WGS) entry which is preliminary data.</text>
</comment>
<feature type="compositionally biased region" description="Polar residues" evidence="1">
    <location>
        <begin position="57"/>
        <end position="73"/>
    </location>
</feature>
<proteinExistence type="predicted"/>
<feature type="region of interest" description="Disordered" evidence="1">
    <location>
        <begin position="57"/>
        <end position="84"/>
    </location>
</feature>
<keyword evidence="2" id="KW-1133">Transmembrane helix</keyword>
<dbReference type="RefSeq" id="WP_094451612.1">
    <property type="nucleotide sequence ID" value="NZ_NMVI01000027.1"/>
</dbReference>
<dbReference type="AlphaFoldDB" id="A0A255DZ19"/>